<dbReference type="AlphaFoldDB" id="A0A364Y2G2"/>
<dbReference type="SUPFAM" id="SSF88713">
    <property type="entry name" value="Glycoside hydrolase/deacetylase"/>
    <property type="match status" value="1"/>
</dbReference>
<reference evidence="3 4" key="1">
    <citation type="submission" date="2018-06" db="EMBL/GenBank/DDBJ databases">
        <title>Chryseolinea flavus sp. nov., a member of the phylum Bacteroidetes isolated from soil.</title>
        <authorList>
            <person name="Li Y."/>
            <person name="Wang J."/>
        </authorList>
    </citation>
    <scope>NUCLEOTIDE SEQUENCE [LARGE SCALE GENOMIC DNA]</scope>
    <source>
        <strain evidence="3 4">SDU1-6</strain>
    </source>
</reference>
<keyword evidence="1" id="KW-0472">Membrane</keyword>
<dbReference type="InterPro" id="IPR050248">
    <property type="entry name" value="Polysacc_deacetylase_ArnD"/>
</dbReference>
<keyword evidence="4" id="KW-1185">Reference proteome</keyword>
<dbReference type="OrthoDB" id="9812065at2"/>
<dbReference type="PROSITE" id="PS51677">
    <property type="entry name" value="NODB"/>
    <property type="match status" value="1"/>
</dbReference>
<dbReference type="Pfam" id="PF01522">
    <property type="entry name" value="Polysacc_deac_1"/>
    <property type="match status" value="1"/>
</dbReference>
<organism evidence="3 4">
    <name type="scientific">Pseudochryseolinea flava</name>
    <dbReference type="NCBI Taxonomy" id="2059302"/>
    <lineage>
        <taxon>Bacteria</taxon>
        <taxon>Pseudomonadati</taxon>
        <taxon>Bacteroidota</taxon>
        <taxon>Cytophagia</taxon>
        <taxon>Cytophagales</taxon>
        <taxon>Fulvivirgaceae</taxon>
        <taxon>Pseudochryseolinea</taxon>
    </lineage>
</organism>
<dbReference type="PANTHER" id="PTHR10587">
    <property type="entry name" value="GLYCOSYL TRANSFERASE-RELATED"/>
    <property type="match status" value="1"/>
</dbReference>
<proteinExistence type="predicted"/>
<dbReference type="PANTHER" id="PTHR10587:SF137">
    <property type="entry name" value="4-DEOXY-4-FORMAMIDO-L-ARABINOSE-PHOSPHOUNDECAPRENOL DEFORMYLASE ARND-RELATED"/>
    <property type="match status" value="1"/>
</dbReference>
<evidence type="ECO:0000256" key="1">
    <source>
        <dbReference type="SAM" id="Phobius"/>
    </source>
</evidence>
<comment type="caution">
    <text evidence="3">The sequence shown here is derived from an EMBL/GenBank/DDBJ whole genome shotgun (WGS) entry which is preliminary data.</text>
</comment>
<dbReference type="EMBL" id="QMFY01000008">
    <property type="protein sequence ID" value="RAW00150.1"/>
    <property type="molecule type" value="Genomic_DNA"/>
</dbReference>
<accession>A0A364Y2G2</accession>
<dbReference type="Proteomes" id="UP000251889">
    <property type="component" value="Unassembled WGS sequence"/>
</dbReference>
<feature type="transmembrane region" description="Helical" evidence="1">
    <location>
        <begin position="7"/>
        <end position="24"/>
    </location>
</feature>
<evidence type="ECO:0000313" key="3">
    <source>
        <dbReference type="EMBL" id="RAW00150.1"/>
    </source>
</evidence>
<keyword evidence="1" id="KW-0812">Transmembrane</keyword>
<feature type="transmembrane region" description="Helical" evidence="1">
    <location>
        <begin position="30"/>
        <end position="51"/>
    </location>
</feature>
<gene>
    <name evidence="3" type="ORF">DQQ10_16510</name>
</gene>
<evidence type="ECO:0000259" key="2">
    <source>
        <dbReference type="PROSITE" id="PS51677"/>
    </source>
</evidence>
<feature type="domain" description="NodB homology" evidence="2">
    <location>
        <begin position="67"/>
        <end position="244"/>
    </location>
</feature>
<dbReference type="InterPro" id="IPR002509">
    <property type="entry name" value="NODB_dom"/>
</dbReference>
<name>A0A364Y2G2_9BACT</name>
<sequence length="256" mass="28850">MPRHKVVDLLFLVVLGMMMIAEMITDIPWIWYAVLVAFYIALCSFGAFILSMQFFTRVRWKGDVDSNAIAITFDDGPVDRTAGILKILGEHQVPATFFCIGSRIEGNEALLLQINNAGHLIGNHSFYHGKTFDLMSAQSVINELTNTDRKIESVIGKRPRYFRPPYGVTNPMIGKAVEELGHTVVGWNVRSFDTITKDPARLLKRVTKDLKGGDVVLFHDYCESTQQILGEFITMAHQKGLRIISLDALLNEKAYR</sequence>
<keyword evidence="1" id="KW-1133">Transmembrane helix</keyword>
<dbReference type="InterPro" id="IPR011330">
    <property type="entry name" value="Glyco_hydro/deAcase_b/a-brl"/>
</dbReference>
<evidence type="ECO:0000313" key="4">
    <source>
        <dbReference type="Proteomes" id="UP000251889"/>
    </source>
</evidence>
<dbReference type="RefSeq" id="WP_112747988.1">
    <property type="nucleotide sequence ID" value="NZ_QMFY01000008.1"/>
</dbReference>
<dbReference type="CDD" id="cd10917">
    <property type="entry name" value="CE4_NodB_like_6s_7s"/>
    <property type="match status" value="1"/>
</dbReference>
<protein>
    <submittedName>
        <fullName evidence="3">Polysaccharide deacetylase family protein</fullName>
    </submittedName>
</protein>
<dbReference type="GO" id="GO:0005975">
    <property type="term" value="P:carbohydrate metabolic process"/>
    <property type="evidence" value="ECO:0007669"/>
    <property type="project" value="InterPro"/>
</dbReference>
<dbReference type="Gene3D" id="3.20.20.370">
    <property type="entry name" value="Glycoside hydrolase/deacetylase"/>
    <property type="match status" value="1"/>
</dbReference>
<dbReference type="GO" id="GO:0016810">
    <property type="term" value="F:hydrolase activity, acting on carbon-nitrogen (but not peptide) bonds"/>
    <property type="evidence" value="ECO:0007669"/>
    <property type="project" value="InterPro"/>
</dbReference>